<reference evidence="3" key="1">
    <citation type="submission" date="2016-10" db="EMBL/GenBank/DDBJ databases">
        <authorList>
            <person name="Varghese N."/>
            <person name="Submissions S."/>
        </authorList>
    </citation>
    <scope>NUCLEOTIDE SEQUENCE [LARGE SCALE GENOMIC DNA]</scope>
    <source>
        <strain evidence="3">Nm44</strain>
    </source>
</reference>
<evidence type="ECO:0000313" key="2">
    <source>
        <dbReference type="EMBL" id="SFM61124.1"/>
    </source>
</evidence>
<dbReference type="EMBL" id="FOUB01000039">
    <property type="protein sequence ID" value="SFM61124.1"/>
    <property type="molecule type" value="Genomic_DNA"/>
</dbReference>
<organism evidence="2 3">
    <name type="scientific">Nitrosomonas communis</name>
    <dbReference type="NCBI Taxonomy" id="44574"/>
    <lineage>
        <taxon>Bacteria</taxon>
        <taxon>Pseudomonadati</taxon>
        <taxon>Pseudomonadota</taxon>
        <taxon>Betaproteobacteria</taxon>
        <taxon>Nitrosomonadales</taxon>
        <taxon>Nitrosomonadaceae</taxon>
        <taxon>Nitrosomonas</taxon>
    </lineage>
</organism>
<dbReference type="Proteomes" id="UP000183287">
    <property type="component" value="Unassembled WGS sequence"/>
</dbReference>
<feature type="region of interest" description="Disordered" evidence="1">
    <location>
        <begin position="1"/>
        <end position="26"/>
    </location>
</feature>
<protein>
    <submittedName>
        <fullName evidence="2">Uncharacterized protein</fullName>
    </submittedName>
</protein>
<evidence type="ECO:0000313" key="3">
    <source>
        <dbReference type="Proteomes" id="UP000183287"/>
    </source>
</evidence>
<keyword evidence="3" id="KW-1185">Reference proteome</keyword>
<gene>
    <name evidence="2" type="ORF">SAMN05421863_10392</name>
</gene>
<proteinExistence type="predicted"/>
<accession>A0A1I4SA19</accession>
<name>A0A1I4SA19_9PROT</name>
<sequence length="51" mass="5754">MHAHTNQRDVTNGGLSKRGRYRKGSNYSDVSDELVSILELNSYLILGEFVL</sequence>
<dbReference type="AlphaFoldDB" id="A0A1I4SA19"/>
<evidence type="ECO:0000256" key="1">
    <source>
        <dbReference type="SAM" id="MobiDB-lite"/>
    </source>
</evidence>